<dbReference type="EMBL" id="FQUO01000010">
    <property type="protein sequence ID" value="SHF64242.1"/>
    <property type="molecule type" value="Genomic_DNA"/>
</dbReference>
<evidence type="ECO:0000313" key="2">
    <source>
        <dbReference type="EMBL" id="SHF64242.1"/>
    </source>
</evidence>
<organism evidence="2 3">
    <name type="scientific">Cnuella takakiae</name>
    <dbReference type="NCBI Taxonomy" id="1302690"/>
    <lineage>
        <taxon>Bacteria</taxon>
        <taxon>Pseudomonadati</taxon>
        <taxon>Bacteroidota</taxon>
        <taxon>Chitinophagia</taxon>
        <taxon>Chitinophagales</taxon>
        <taxon>Chitinophagaceae</taxon>
        <taxon>Cnuella</taxon>
    </lineage>
</organism>
<dbReference type="Proteomes" id="UP000184368">
    <property type="component" value="Unassembled WGS sequence"/>
</dbReference>
<gene>
    <name evidence="2" type="ORF">SAMN05444008_110157</name>
</gene>
<keyword evidence="1" id="KW-0472">Membrane</keyword>
<accession>A0A1M5DC16</accession>
<proteinExistence type="predicted"/>
<dbReference type="STRING" id="1302690.BUE76_20690"/>
<dbReference type="InterPro" id="IPR021448">
    <property type="entry name" value="DUF3098"/>
</dbReference>
<evidence type="ECO:0008006" key="4">
    <source>
        <dbReference type="Google" id="ProtNLM"/>
    </source>
</evidence>
<feature type="transmembrane region" description="Helical" evidence="1">
    <location>
        <begin position="68"/>
        <end position="87"/>
    </location>
</feature>
<keyword evidence="3" id="KW-1185">Reference proteome</keyword>
<dbReference type="AlphaFoldDB" id="A0A1M5DC16"/>
<dbReference type="OrthoDB" id="963379at2"/>
<feature type="transmembrane region" description="Helical" evidence="1">
    <location>
        <begin position="29"/>
        <end position="48"/>
    </location>
</feature>
<name>A0A1M5DC16_9BACT</name>
<evidence type="ECO:0000256" key="1">
    <source>
        <dbReference type="SAM" id="Phobius"/>
    </source>
</evidence>
<dbReference type="Pfam" id="PF11297">
    <property type="entry name" value="DUF3098"/>
    <property type="match status" value="1"/>
</dbReference>
<dbReference type="RefSeq" id="WP_073044323.1">
    <property type="nucleotide sequence ID" value="NZ_FQUO01000010.1"/>
</dbReference>
<sequence>METKTKRTALDTETASGAGRVSFFDKSNYTWMLIGAAVMIVGFLLMAGGRSEDPNVFKPEEVYSTTRITIAPILILAGLVIEIYAIFRNPKA</sequence>
<protein>
    <recommendedName>
        <fullName evidence="4">DUF3098 domain-containing protein</fullName>
    </recommendedName>
</protein>
<keyword evidence="1" id="KW-1133">Transmembrane helix</keyword>
<reference evidence="2 3" key="1">
    <citation type="submission" date="2016-11" db="EMBL/GenBank/DDBJ databases">
        <authorList>
            <person name="Jaros S."/>
            <person name="Januszkiewicz K."/>
            <person name="Wedrychowicz H."/>
        </authorList>
    </citation>
    <scope>NUCLEOTIDE SEQUENCE [LARGE SCALE GENOMIC DNA]</scope>
    <source>
        <strain evidence="2 3">DSM 26897</strain>
    </source>
</reference>
<keyword evidence="1" id="KW-0812">Transmembrane</keyword>
<evidence type="ECO:0000313" key="3">
    <source>
        <dbReference type="Proteomes" id="UP000184368"/>
    </source>
</evidence>